<sequence>MAGLFNTAYMRVASMEEGVSSFKATEMFPMNPEVFCDDDFIATDEEVPACMGHIYNKKKTHREKLDGPNS</sequence>
<organism evidence="1 2">
    <name type="scientific">Aromia moschata</name>
    <dbReference type="NCBI Taxonomy" id="1265417"/>
    <lineage>
        <taxon>Eukaryota</taxon>
        <taxon>Metazoa</taxon>
        <taxon>Ecdysozoa</taxon>
        <taxon>Arthropoda</taxon>
        <taxon>Hexapoda</taxon>
        <taxon>Insecta</taxon>
        <taxon>Pterygota</taxon>
        <taxon>Neoptera</taxon>
        <taxon>Endopterygota</taxon>
        <taxon>Coleoptera</taxon>
        <taxon>Polyphaga</taxon>
        <taxon>Cucujiformia</taxon>
        <taxon>Chrysomeloidea</taxon>
        <taxon>Cerambycidae</taxon>
        <taxon>Cerambycinae</taxon>
        <taxon>Callichromatini</taxon>
        <taxon>Aromia</taxon>
    </lineage>
</organism>
<proteinExistence type="predicted"/>
<dbReference type="EMBL" id="JAPWTK010000260">
    <property type="protein sequence ID" value="KAJ8944273.1"/>
    <property type="molecule type" value="Genomic_DNA"/>
</dbReference>
<reference evidence="1" key="1">
    <citation type="journal article" date="2023" name="Insect Mol. Biol.">
        <title>Genome sequencing provides insights into the evolution of gene families encoding plant cell wall-degrading enzymes in longhorned beetles.</title>
        <authorList>
            <person name="Shin N.R."/>
            <person name="Okamura Y."/>
            <person name="Kirsch R."/>
            <person name="Pauchet Y."/>
        </authorList>
    </citation>
    <scope>NUCLEOTIDE SEQUENCE</scope>
    <source>
        <strain evidence="1">AMC_N1</strain>
    </source>
</reference>
<dbReference type="Proteomes" id="UP001162162">
    <property type="component" value="Unassembled WGS sequence"/>
</dbReference>
<name>A0AAV8Y026_9CUCU</name>
<dbReference type="AlphaFoldDB" id="A0AAV8Y026"/>
<comment type="caution">
    <text evidence="1">The sequence shown here is derived from an EMBL/GenBank/DDBJ whole genome shotgun (WGS) entry which is preliminary data.</text>
</comment>
<evidence type="ECO:0000313" key="1">
    <source>
        <dbReference type="EMBL" id="KAJ8944273.1"/>
    </source>
</evidence>
<accession>A0AAV8Y026</accession>
<evidence type="ECO:0000313" key="2">
    <source>
        <dbReference type="Proteomes" id="UP001162162"/>
    </source>
</evidence>
<keyword evidence="2" id="KW-1185">Reference proteome</keyword>
<protein>
    <submittedName>
        <fullName evidence="1">Uncharacterized protein</fullName>
    </submittedName>
</protein>
<gene>
    <name evidence="1" type="ORF">NQ318_009650</name>
</gene>